<gene>
    <name evidence="2" type="ORF">GQN54_08080</name>
</gene>
<comment type="caution">
    <text evidence="2">The sequence shown here is derived from an EMBL/GenBank/DDBJ whole genome shotgun (WGS) entry which is preliminary data.</text>
</comment>
<organism evidence="2 3">
    <name type="scientific">Acidiluteibacter ferrifornacis</name>
    <dbReference type="NCBI Taxonomy" id="2692424"/>
    <lineage>
        <taxon>Bacteria</taxon>
        <taxon>Pseudomonadati</taxon>
        <taxon>Bacteroidota</taxon>
        <taxon>Flavobacteriia</taxon>
        <taxon>Flavobacteriales</taxon>
        <taxon>Cryomorphaceae</taxon>
        <taxon>Acidiluteibacter</taxon>
    </lineage>
</organism>
<feature type="chain" id="PRO_5027099813" description="Outer membrane protein beta-barrel domain-containing protein" evidence="1">
    <location>
        <begin position="21"/>
        <end position="187"/>
    </location>
</feature>
<evidence type="ECO:0000256" key="1">
    <source>
        <dbReference type="SAM" id="SignalP"/>
    </source>
</evidence>
<evidence type="ECO:0008006" key="4">
    <source>
        <dbReference type="Google" id="ProtNLM"/>
    </source>
</evidence>
<accession>A0A6N9NNJ2</accession>
<dbReference type="EMBL" id="WWNE01000006">
    <property type="protein sequence ID" value="NBG66075.1"/>
    <property type="molecule type" value="Genomic_DNA"/>
</dbReference>
<feature type="signal peptide" evidence="1">
    <location>
        <begin position="1"/>
        <end position="20"/>
    </location>
</feature>
<name>A0A6N9NNJ2_9FLAO</name>
<keyword evidence="3" id="KW-1185">Reference proteome</keyword>
<dbReference type="AlphaFoldDB" id="A0A6N9NNJ2"/>
<keyword evidence="1" id="KW-0732">Signal</keyword>
<dbReference type="RefSeq" id="WP_160633020.1">
    <property type="nucleotide sequence ID" value="NZ_WWNE01000006.1"/>
</dbReference>
<protein>
    <recommendedName>
        <fullName evidence="4">Outer membrane protein beta-barrel domain-containing protein</fullName>
    </recommendedName>
</protein>
<sequence length="187" mass="20918">MKQFNTFLLLILLSAFQINAQTLTESDEPTKKPKKDLDILDKLVLGGSFGAAFGDITFIDISPTVGYLVSDNFLLGIGGKYIYYKDNTPGYQFQTNIYAGSLFGQYYFLENFIAHTEYELMNRGFSRDPSRFELERINVHSVFVGGGYRGSLGGNSFVSLLVLFNLNDSEFSPYTNPQIRAGFGIGF</sequence>
<evidence type="ECO:0000313" key="3">
    <source>
        <dbReference type="Proteomes" id="UP000470771"/>
    </source>
</evidence>
<reference evidence="2 3" key="1">
    <citation type="submission" date="2019-12" db="EMBL/GenBank/DDBJ databases">
        <authorList>
            <person name="Zhao J."/>
        </authorList>
    </citation>
    <scope>NUCLEOTIDE SEQUENCE [LARGE SCALE GENOMIC DNA]</scope>
    <source>
        <strain evidence="2 3">S-15</strain>
    </source>
</reference>
<dbReference type="Proteomes" id="UP000470771">
    <property type="component" value="Unassembled WGS sequence"/>
</dbReference>
<proteinExistence type="predicted"/>
<evidence type="ECO:0000313" key="2">
    <source>
        <dbReference type="EMBL" id="NBG66075.1"/>
    </source>
</evidence>